<keyword evidence="6" id="KW-0572">Peptidoglycan-anchor</keyword>
<evidence type="ECO:0000256" key="3">
    <source>
        <dbReference type="ARBA" id="ARBA00022512"/>
    </source>
</evidence>
<keyword evidence="4" id="KW-0964">Secreted</keyword>
<dbReference type="Pfam" id="PF17963">
    <property type="entry name" value="Big_9"/>
    <property type="match status" value="1"/>
</dbReference>
<dbReference type="Gene3D" id="2.60.40.3440">
    <property type="match status" value="1"/>
</dbReference>
<feature type="region of interest" description="Disordered" evidence="7">
    <location>
        <begin position="1180"/>
        <end position="1199"/>
    </location>
</feature>
<protein>
    <recommendedName>
        <fullName evidence="10">Gram-positive cocci surface proteins LPxTG domain-containing protein</fullName>
    </recommendedName>
</protein>
<dbReference type="GO" id="GO:0005518">
    <property type="term" value="F:collagen binding"/>
    <property type="evidence" value="ECO:0007669"/>
    <property type="project" value="InterPro"/>
</dbReference>
<comment type="subcellular location">
    <subcellularLocation>
        <location evidence="1">Secreted</location>
        <location evidence="1">Cell wall</location>
        <topology evidence="1">Peptidoglycan-anchor</topology>
    </subcellularLocation>
</comment>
<dbReference type="GO" id="GO:0007155">
    <property type="term" value="P:cell adhesion"/>
    <property type="evidence" value="ECO:0007669"/>
    <property type="project" value="InterPro"/>
</dbReference>
<evidence type="ECO:0000256" key="4">
    <source>
        <dbReference type="ARBA" id="ARBA00022525"/>
    </source>
</evidence>
<dbReference type="Pfam" id="PF17802">
    <property type="entry name" value="SpaA"/>
    <property type="match status" value="1"/>
</dbReference>
<accession>A0A2Z2K9X7</accession>
<feature type="compositionally biased region" description="Pro residues" evidence="7">
    <location>
        <begin position="1086"/>
        <end position="1120"/>
    </location>
</feature>
<reference evidence="11 12" key="1">
    <citation type="submission" date="2017-06" db="EMBL/GenBank/DDBJ databases">
        <title>Complete genome sequence of Paenibacillus donghaensis KCTC 13049T isolated from East Sea sediment, South Korea.</title>
        <authorList>
            <person name="Jung B.K."/>
            <person name="Hong S.-J."/>
            <person name="Shin J.-H."/>
        </authorList>
    </citation>
    <scope>NUCLEOTIDE SEQUENCE [LARGE SCALE GENOMIC DNA]</scope>
    <source>
        <strain evidence="11 12">KCTC 13049</strain>
    </source>
</reference>
<dbReference type="InterPro" id="IPR008966">
    <property type="entry name" value="Adhesion_dom_sf"/>
</dbReference>
<comment type="similarity">
    <text evidence="2">Belongs to the serine-aspartate repeat-containing protein (SDr) family.</text>
</comment>
<keyword evidence="12" id="KW-1185">Reference proteome</keyword>
<dbReference type="EMBL" id="CP021780">
    <property type="protein sequence ID" value="ASA19660.1"/>
    <property type="molecule type" value="Genomic_DNA"/>
</dbReference>
<dbReference type="Proteomes" id="UP000249890">
    <property type="component" value="Chromosome"/>
</dbReference>
<sequence length="1329" mass="144360">MMKKRLAAILVAVLLITQWSYAWGPLSQATAKEIESNIITSVTMAVYEADKVTVVTDAVYEQGAKVKLNYEWELPYGGEYKSGDTFAFALPAAFELFNDIEGPLIFGDINVGSFVVHQDTHQVVMTFNQFVETHQDIRGTLQLETKFDKATIQGSTIQEILFPIRGGEYKVSLKFKPDVQNLIEKKGVPAGDNAGNLNAEQIKWTVDVNKVVDNVYNAEVTDQIPVGLGKPYDIKVYRAEVNLKGEYTNTTPIQEGTDYTTSVTNETLKVNFTGSPIKDAYRIEYTTDIIDPTHHTTFVNKATFTGKDYTPVSAEATVSVEHGALLNKSTPRHDTATRVTYWEIDYNYGETEIAAADAVLSDYFSDSQELLLDSVEVYEVDFKDSKAGTERAKLTKNTDYTITAPAQFNSNELQTESFQLDFKNDITKAYKIKYQTRTLDRVEGEVKLKNTVYTGTEHKSVGRDLNQVILKKSWSNADYNKHTVDWKISLNEDSHVMNDVEITDSFPTGGLKFIPGSLQIRDKNNNLLSAASYELVYTKPLVENNGFVIKFKVPVTGPLTVGYQTEFNNDWLESNGTAYNWVTGDAKFTNKAELDWVDPAEPSVTKHLTAEATFNPDEKVKKNGYKNGSYNPASKQISWEIGLNYNSKPLQNAVLTDVIQSNQQMEKSSIKVYALTISENGTPQQGNELSSTLYKVEYDESSKLLKISFNNPISTPYLVKFTTSLKGQLTEDKTISNTAKLLDGTKAVSKDLTATVTIPYGGEYAEKSGVRSGSKVNWTIHINRNQSYVQNAVITDESSSNLMLLPSSFHLYNTLREELVKDKDYSLAITTDEVSGKQTFVLKFHKAIEEVYVLEYQTLFAVEKEGEEVTNTVEFTGDGVKKDVIKTSKVIINGISGGSGTGSGVRSTLSVLKVDDQDDKKLLAGATFVLYRLSSSGRDEVETVITDATGTAKFSNLWSGNYVLVETAAPKGYILDKTERQVTLNSTTVYTVKNKSVVVPTATPVSPTPVPTVSPTPVPTVSPTPVPTVSPTPVPTVSPTPVPTVSPTPVPTVSPTPVPTATPTPVPTVSPTPVPTATPTSVPTATPTPVPTVAPTPVPTATPTPVPTAIPTPVPTATPTPVPTVAPTPVPDPYYPTWPTVTPSTVPGVVGTPAPSATPEVTTTPSVAPVPSATPVPPIASSTPAVPQNTTPPVQPTETVTTVEEVPIEGEIPLGGIPSIGDQPSNGKVILTPDGKWVYTPNPGFTGKDQFTIVVTDEDGNEEEVLIEIDVEEVPKGTVTDTPEGDGLPAAVLPKTGEESAWLIYLSGAALIILGLVLSRRFKRSDSSK</sequence>
<organism evidence="11 12">
    <name type="scientific">Paenibacillus donghaensis</name>
    <dbReference type="NCBI Taxonomy" id="414771"/>
    <lineage>
        <taxon>Bacteria</taxon>
        <taxon>Bacillati</taxon>
        <taxon>Bacillota</taxon>
        <taxon>Bacilli</taxon>
        <taxon>Bacillales</taxon>
        <taxon>Paenibacillaceae</taxon>
        <taxon>Paenibacillus</taxon>
    </lineage>
</organism>
<evidence type="ECO:0000256" key="1">
    <source>
        <dbReference type="ARBA" id="ARBA00004168"/>
    </source>
</evidence>
<dbReference type="KEGG" id="pdh:B9T62_01785"/>
<dbReference type="Gene3D" id="2.60.40.10">
    <property type="entry name" value="Immunoglobulins"/>
    <property type="match status" value="1"/>
</dbReference>
<evidence type="ECO:0000256" key="2">
    <source>
        <dbReference type="ARBA" id="ARBA00007257"/>
    </source>
</evidence>
<keyword evidence="3" id="KW-0134">Cell wall</keyword>
<dbReference type="PROSITE" id="PS50847">
    <property type="entry name" value="GRAM_POS_ANCHORING"/>
    <property type="match status" value="1"/>
</dbReference>
<dbReference type="InterPro" id="IPR041033">
    <property type="entry name" value="SpaA_PFL_dom_1"/>
</dbReference>
<evidence type="ECO:0000256" key="8">
    <source>
        <dbReference type="SAM" id="Phobius"/>
    </source>
</evidence>
<dbReference type="Gene3D" id="2.60.40.740">
    <property type="match status" value="5"/>
</dbReference>
<dbReference type="NCBIfam" id="TIGR01167">
    <property type="entry name" value="LPXTG_anchor"/>
    <property type="match status" value="1"/>
</dbReference>
<keyword evidence="8" id="KW-1133">Transmembrane helix</keyword>
<dbReference type="InterPro" id="IPR008456">
    <property type="entry name" value="Collagen-bd_dom"/>
</dbReference>
<dbReference type="Pfam" id="PF05737">
    <property type="entry name" value="Collagen_bind"/>
    <property type="match status" value="4"/>
</dbReference>
<dbReference type="PANTHER" id="PTHR36108:SF13">
    <property type="entry name" value="COLOSSIN-B-RELATED"/>
    <property type="match status" value="1"/>
</dbReference>
<dbReference type="SUPFAM" id="SSF49478">
    <property type="entry name" value="Cna protein B-type domain"/>
    <property type="match status" value="1"/>
</dbReference>
<keyword evidence="5 9" id="KW-0732">Signal</keyword>
<evidence type="ECO:0000256" key="5">
    <source>
        <dbReference type="ARBA" id="ARBA00022729"/>
    </source>
</evidence>
<dbReference type="Pfam" id="PF17961">
    <property type="entry name" value="Big_8"/>
    <property type="match status" value="1"/>
</dbReference>
<feature type="chain" id="PRO_5038707163" description="Gram-positive cocci surface proteins LPxTG domain-containing protein" evidence="9">
    <location>
        <begin position="23"/>
        <end position="1329"/>
    </location>
</feature>
<dbReference type="InterPro" id="IPR041171">
    <property type="entry name" value="SDR_Ig"/>
</dbReference>
<dbReference type="RefSeq" id="WP_087913684.1">
    <property type="nucleotide sequence ID" value="NZ_CP021780.1"/>
</dbReference>
<feature type="transmembrane region" description="Helical" evidence="8">
    <location>
        <begin position="1302"/>
        <end position="1319"/>
    </location>
</feature>
<feature type="compositionally biased region" description="Pro residues" evidence="7">
    <location>
        <begin position="1006"/>
        <end position="1076"/>
    </location>
</feature>
<dbReference type="OrthoDB" id="2056845at2"/>
<gene>
    <name evidence="11" type="ORF">B9T62_01785</name>
</gene>
<evidence type="ECO:0000259" key="10">
    <source>
        <dbReference type="PROSITE" id="PS50847"/>
    </source>
</evidence>
<evidence type="ECO:0000256" key="6">
    <source>
        <dbReference type="ARBA" id="ARBA00023088"/>
    </source>
</evidence>
<keyword evidence="8" id="KW-0472">Membrane</keyword>
<dbReference type="InterPro" id="IPR011252">
    <property type="entry name" value="Fibrogen-bd_dom1"/>
</dbReference>
<evidence type="ECO:0000256" key="7">
    <source>
        <dbReference type="SAM" id="MobiDB-lite"/>
    </source>
</evidence>
<evidence type="ECO:0000256" key="9">
    <source>
        <dbReference type="SAM" id="SignalP"/>
    </source>
</evidence>
<evidence type="ECO:0000313" key="12">
    <source>
        <dbReference type="Proteomes" id="UP000249890"/>
    </source>
</evidence>
<feature type="domain" description="Gram-positive cocci surface proteins LPxTG" evidence="10">
    <location>
        <begin position="1293"/>
        <end position="1329"/>
    </location>
</feature>
<name>A0A2Z2K9X7_9BACL</name>
<feature type="region of interest" description="Disordered" evidence="7">
    <location>
        <begin position="1001"/>
        <end position="1120"/>
    </location>
</feature>
<evidence type="ECO:0000313" key="11">
    <source>
        <dbReference type="EMBL" id="ASA19660.1"/>
    </source>
</evidence>
<keyword evidence="8" id="KW-0812">Transmembrane</keyword>
<dbReference type="InterPro" id="IPR019931">
    <property type="entry name" value="LPXTG_anchor"/>
</dbReference>
<dbReference type="SUPFAM" id="SSF49401">
    <property type="entry name" value="Bacterial adhesins"/>
    <property type="match status" value="6"/>
</dbReference>
<dbReference type="Gene3D" id="2.60.40.1280">
    <property type="match status" value="1"/>
</dbReference>
<dbReference type="PANTHER" id="PTHR36108">
    <property type="entry name" value="COLOSSIN-B-RELATED"/>
    <property type="match status" value="1"/>
</dbReference>
<proteinExistence type="inferred from homology"/>
<feature type="signal peptide" evidence="9">
    <location>
        <begin position="1"/>
        <end position="22"/>
    </location>
</feature>
<dbReference type="InterPro" id="IPR013783">
    <property type="entry name" value="Ig-like_fold"/>
</dbReference>